<feature type="domain" description="CHK kinase-like" evidence="1">
    <location>
        <begin position="118"/>
        <end position="296"/>
    </location>
</feature>
<dbReference type="Gene3D" id="3.90.1200.10">
    <property type="match status" value="1"/>
</dbReference>
<dbReference type="PANTHER" id="PTHR11012">
    <property type="entry name" value="PROTEIN KINASE-LIKE DOMAIN-CONTAINING"/>
    <property type="match status" value="1"/>
</dbReference>
<comment type="caution">
    <text evidence="2">The sequence shown here is derived from an EMBL/GenBank/DDBJ whole genome shotgun (WGS) entry which is preliminary data.</text>
</comment>
<dbReference type="EMBL" id="BMKF01000001">
    <property type="protein sequence ID" value="GGB63654.1"/>
    <property type="molecule type" value="Genomic_DNA"/>
</dbReference>
<gene>
    <name evidence="2" type="ORF">GCM10011503_10460</name>
</gene>
<dbReference type="PANTHER" id="PTHR11012:SF30">
    <property type="entry name" value="PROTEIN KINASE-LIKE DOMAIN-CONTAINING"/>
    <property type="match status" value="1"/>
</dbReference>
<evidence type="ECO:0000313" key="3">
    <source>
        <dbReference type="Proteomes" id="UP000628854"/>
    </source>
</evidence>
<dbReference type="Pfam" id="PF02958">
    <property type="entry name" value="EcKL"/>
    <property type="match status" value="1"/>
</dbReference>
<dbReference type="SUPFAM" id="SSF56112">
    <property type="entry name" value="Protein kinase-like (PK-like)"/>
    <property type="match status" value="1"/>
</dbReference>
<proteinExistence type="predicted"/>
<reference evidence="3" key="1">
    <citation type="journal article" date="2019" name="Int. J. Syst. Evol. Microbiol.">
        <title>The Global Catalogue of Microorganisms (GCM) 10K type strain sequencing project: providing services to taxonomists for standard genome sequencing and annotation.</title>
        <authorList>
            <consortium name="The Broad Institute Genomics Platform"/>
            <consortium name="The Broad Institute Genome Sequencing Center for Infectious Disease"/>
            <person name="Wu L."/>
            <person name="Ma J."/>
        </authorList>
    </citation>
    <scope>NUCLEOTIDE SEQUENCE [LARGE SCALE GENOMIC DNA]</scope>
    <source>
        <strain evidence="3">CGMCC 1.15928</strain>
    </source>
</reference>
<dbReference type="Proteomes" id="UP000628854">
    <property type="component" value="Unassembled WGS sequence"/>
</dbReference>
<evidence type="ECO:0000313" key="2">
    <source>
        <dbReference type="EMBL" id="GGB63654.1"/>
    </source>
</evidence>
<dbReference type="InterPro" id="IPR015897">
    <property type="entry name" value="CHK_kinase-like"/>
</dbReference>
<protein>
    <recommendedName>
        <fullName evidence="1">CHK kinase-like domain-containing protein</fullName>
    </recommendedName>
</protein>
<name>A0ABQ1J9Y3_9PROT</name>
<dbReference type="InterPro" id="IPR011009">
    <property type="entry name" value="Kinase-like_dom_sf"/>
</dbReference>
<accession>A0ABQ1J9Y3</accession>
<keyword evidence="3" id="KW-1185">Reference proteome</keyword>
<dbReference type="RefSeq" id="WP_158084512.1">
    <property type="nucleotide sequence ID" value="NZ_BMKF01000001.1"/>
</dbReference>
<organism evidence="2 3">
    <name type="scientific">Henriciella pelagia</name>
    <dbReference type="NCBI Taxonomy" id="1977912"/>
    <lineage>
        <taxon>Bacteria</taxon>
        <taxon>Pseudomonadati</taxon>
        <taxon>Pseudomonadota</taxon>
        <taxon>Alphaproteobacteria</taxon>
        <taxon>Hyphomonadales</taxon>
        <taxon>Hyphomonadaceae</taxon>
        <taxon>Henriciella</taxon>
    </lineage>
</organism>
<dbReference type="SMART" id="SM00587">
    <property type="entry name" value="CHK"/>
    <property type="match status" value="1"/>
</dbReference>
<evidence type="ECO:0000259" key="1">
    <source>
        <dbReference type="SMART" id="SM00587"/>
    </source>
</evidence>
<sequence>MPDIREWRDIDADWLTAALQSGGVEARVRAFEAGQVGTGQIGDCVRFKLDYERAGPDAPKTLVGKFPSDGAESRATGIQLMNYYREVKFYQLLQPQARISTPRCYFTDLDEETHDFVLIMGDLAPAEQGDQLAGTSLEATRLVLKEAAKLHSAFWEDETLDRYHWVSGTTNAPNPISPELVAGLWDGFKARYGARVAGQARQIGDAMSRNLEANETIRTGQRCLIHSDFRPDNMLFDLSNTEKPVTVVDWQSFGYGPGGADVGYFIAGAIDPATRREHESALLDLYLENLDALGVSTYSRGDFTRHYVSGAYQHFLTAFFAAMVVTQTERGDNMFFRMLNGAVDLIADHDAVDWFAAA</sequence>
<dbReference type="InterPro" id="IPR004119">
    <property type="entry name" value="EcKL"/>
</dbReference>